<dbReference type="PANTHER" id="PTHR30055:SF183">
    <property type="entry name" value="NUCLEOID OCCLUSION FACTOR SLMA"/>
    <property type="match status" value="1"/>
</dbReference>
<dbReference type="SUPFAM" id="SSF48498">
    <property type="entry name" value="Tetracyclin repressor-like, C-terminal domain"/>
    <property type="match status" value="1"/>
</dbReference>
<evidence type="ECO:0000256" key="1">
    <source>
        <dbReference type="ARBA" id="ARBA00023054"/>
    </source>
</evidence>
<dbReference type="InterPro" id="IPR001647">
    <property type="entry name" value="HTH_TetR"/>
</dbReference>
<proteinExistence type="predicted"/>
<dbReference type="InterPro" id="IPR009057">
    <property type="entry name" value="Homeodomain-like_sf"/>
</dbReference>
<evidence type="ECO:0000313" key="6">
    <source>
        <dbReference type="Proteomes" id="UP000094795"/>
    </source>
</evidence>
<name>A0A1C1YXQ5_9HYPH</name>
<evidence type="ECO:0000256" key="2">
    <source>
        <dbReference type="ARBA" id="ARBA00023125"/>
    </source>
</evidence>
<dbReference type="GO" id="GO:0000976">
    <property type="term" value="F:transcription cis-regulatory region binding"/>
    <property type="evidence" value="ECO:0007669"/>
    <property type="project" value="TreeGrafter"/>
</dbReference>
<dbReference type="InterPro" id="IPR050109">
    <property type="entry name" value="HTH-type_TetR-like_transc_reg"/>
</dbReference>
<feature type="DNA-binding region" description="H-T-H motif" evidence="3">
    <location>
        <begin position="40"/>
        <end position="59"/>
    </location>
</feature>
<dbReference type="SUPFAM" id="SSF46689">
    <property type="entry name" value="Homeodomain-like"/>
    <property type="match status" value="1"/>
</dbReference>
<dbReference type="InterPro" id="IPR036271">
    <property type="entry name" value="Tet_transcr_reg_TetR-rel_C_sf"/>
</dbReference>
<protein>
    <recommendedName>
        <fullName evidence="4">HTH tetR-type domain-containing protein</fullName>
    </recommendedName>
</protein>
<dbReference type="PROSITE" id="PS50977">
    <property type="entry name" value="HTH_TETR_2"/>
    <property type="match status" value="1"/>
</dbReference>
<feature type="domain" description="HTH tetR-type" evidence="4">
    <location>
        <begin position="17"/>
        <end position="77"/>
    </location>
</feature>
<dbReference type="Pfam" id="PF00440">
    <property type="entry name" value="TetR_N"/>
    <property type="match status" value="1"/>
</dbReference>
<sequence>MTPADRPTRYRRQSDAELSRMEIMEGAALCFEARGFAATSIDEVAARIGSTKGRIYHHYASKSELFLDVYRTGMRLIFEAVEPHIEADLPAFDRLRAMLKAHVLCVLRTKPFQNVVRQGVDMLRHGVMPAREHAELIQLARLRDSYSDHFLTVLEQARAEGAIDYQNIKIALNSVFMCLNGPIVWFTPRDGQTEEEIDLLADECVLYTLRLLGQAAAPSRPLPSPKSHQGEPA</sequence>
<dbReference type="Gene3D" id="1.10.10.60">
    <property type="entry name" value="Homeodomain-like"/>
    <property type="match status" value="1"/>
</dbReference>
<evidence type="ECO:0000259" key="4">
    <source>
        <dbReference type="PROSITE" id="PS50977"/>
    </source>
</evidence>
<evidence type="ECO:0000313" key="5">
    <source>
        <dbReference type="EMBL" id="OCW58209.1"/>
    </source>
</evidence>
<dbReference type="OrthoDB" id="7185252at2"/>
<dbReference type="Gene3D" id="1.10.357.10">
    <property type="entry name" value="Tetracycline Repressor, domain 2"/>
    <property type="match status" value="1"/>
</dbReference>
<dbReference type="EMBL" id="LQZT01000009">
    <property type="protein sequence ID" value="OCW58209.1"/>
    <property type="molecule type" value="Genomic_DNA"/>
</dbReference>
<dbReference type="STRING" id="1480615.AWJ14_01225"/>
<dbReference type="InterPro" id="IPR041490">
    <property type="entry name" value="KstR2_TetR_C"/>
</dbReference>
<dbReference type="Proteomes" id="UP000094795">
    <property type="component" value="Unassembled WGS sequence"/>
</dbReference>
<comment type="caution">
    <text evidence="5">The sequence shown here is derived from an EMBL/GenBank/DDBJ whole genome shotgun (WGS) entry which is preliminary data.</text>
</comment>
<accession>A0A1C1YXQ5</accession>
<evidence type="ECO:0000256" key="3">
    <source>
        <dbReference type="PROSITE-ProRule" id="PRU00335"/>
    </source>
</evidence>
<keyword evidence="2 3" id="KW-0238">DNA-binding</keyword>
<organism evidence="5 6">
    <name type="scientific">Hoeflea olei</name>
    <dbReference type="NCBI Taxonomy" id="1480615"/>
    <lineage>
        <taxon>Bacteria</taxon>
        <taxon>Pseudomonadati</taxon>
        <taxon>Pseudomonadota</taxon>
        <taxon>Alphaproteobacteria</taxon>
        <taxon>Hyphomicrobiales</taxon>
        <taxon>Rhizobiaceae</taxon>
        <taxon>Hoeflea</taxon>
    </lineage>
</organism>
<dbReference type="PRINTS" id="PR00455">
    <property type="entry name" value="HTHTETR"/>
</dbReference>
<dbReference type="AlphaFoldDB" id="A0A1C1YXQ5"/>
<dbReference type="PANTHER" id="PTHR30055">
    <property type="entry name" value="HTH-TYPE TRANSCRIPTIONAL REGULATOR RUTR"/>
    <property type="match status" value="1"/>
</dbReference>
<keyword evidence="1" id="KW-0175">Coiled coil</keyword>
<reference evidence="5 6" key="1">
    <citation type="submission" date="2015-12" db="EMBL/GenBank/DDBJ databases">
        <authorList>
            <person name="Shamseldin A."/>
            <person name="Moawad H."/>
            <person name="Abd El-Rahim W.M."/>
            <person name="Sadowsky M.J."/>
        </authorList>
    </citation>
    <scope>NUCLEOTIDE SEQUENCE [LARGE SCALE GENOMIC DNA]</scope>
    <source>
        <strain evidence="5 6">JC234</strain>
    </source>
</reference>
<dbReference type="GO" id="GO:0003700">
    <property type="term" value="F:DNA-binding transcription factor activity"/>
    <property type="evidence" value="ECO:0007669"/>
    <property type="project" value="TreeGrafter"/>
</dbReference>
<dbReference type="RefSeq" id="WP_066177115.1">
    <property type="nucleotide sequence ID" value="NZ_LQZT01000009.1"/>
</dbReference>
<gene>
    <name evidence="5" type="ORF">AWJ14_01225</name>
</gene>
<keyword evidence="6" id="KW-1185">Reference proteome</keyword>
<dbReference type="Pfam" id="PF17932">
    <property type="entry name" value="TetR_C_24"/>
    <property type="match status" value="1"/>
</dbReference>